<organism evidence="1 2">
    <name type="scientific">Brassica cretica</name>
    <name type="common">Mustard</name>
    <dbReference type="NCBI Taxonomy" id="69181"/>
    <lineage>
        <taxon>Eukaryota</taxon>
        <taxon>Viridiplantae</taxon>
        <taxon>Streptophyta</taxon>
        <taxon>Embryophyta</taxon>
        <taxon>Tracheophyta</taxon>
        <taxon>Spermatophyta</taxon>
        <taxon>Magnoliopsida</taxon>
        <taxon>eudicotyledons</taxon>
        <taxon>Gunneridae</taxon>
        <taxon>Pentapetalae</taxon>
        <taxon>rosids</taxon>
        <taxon>malvids</taxon>
        <taxon>Brassicales</taxon>
        <taxon>Brassicaceae</taxon>
        <taxon>Brassiceae</taxon>
        <taxon>Brassica</taxon>
    </lineage>
</organism>
<dbReference type="Proteomes" id="UP000712600">
    <property type="component" value="Unassembled WGS sequence"/>
</dbReference>
<accession>A0A8S9Q9B3</accession>
<proteinExistence type="predicted"/>
<comment type="caution">
    <text evidence="1">The sequence shown here is derived from an EMBL/GenBank/DDBJ whole genome shotgun (WGS) entry which is preliminary data.</text>
</comment>
<gene>
    <name evidence="1" type="ORF">F2Q69_00023528</name>
</gene>
<reference evidence="1" key="1">
    <citation type="submission" date="2019-12" db="EMBL/GenBank/DDBJ databases">
        <title>Genome sequencing and annotation of Brassica cretica.</title>
        <authorList>
            <person name="Studholme D.J."/>
            <person name="Sarris P."/>
        </authorList>
    </citation>
    <scope>NUCLEOTIDE SEQUENCE</scope>
    <source>
        <strain evidence="1">PFS-109/04</strain>
        <tissue evidence="1">Leaf</tissue>
    </source>
</reference>
<protein>
    <submittedName>
        <fullName evidence="1">Uncharacterized protein</fullName>
    </submittedName>
</protein>
<dbReference type="EMBL" id="QGKX02001290">
    <property type="protein sequence ID" value="KAF3535108.1"/>
    <property type="molecule type" value="Genomic_DNA"/>
</dbReference>
<evidence type="ECO:0000313" key="1">
    <source>
        <dbReference type="EMBL" id="KAF3535108.1"/>
    </source>
</evidence>
<sequence>MGFEASSPSRSFLVSYQDLYVHVALPDDSVGFSFLWSSLWTDLLFHWYVPPSLTLCSTTTLPTGKNCSNLLWREDKSPSSLVLDLAITKFFCGSPHTNDRSLFFSLLDHNNQRLGFGSIKSPQLHHGNAGVGSPCMESKLVPSEFGLKPISLSAGVKTLLLPPLGFLSVSLQDI</sequence>
<name>A0A8S9Q9B3_BRACR</name>
<evidence type="ECO:0000313" key="2">
    <source>
        <dbReference type="Proteomes" id="UP000712600"/>
    </source>
</evidence>
<dbReference type="AlphaFoldDB" id="A0A8S9Q9B3"/>